<dbReference type="Pfam" id="PF14027">
    <property type="entry name" value="Questin_oxidase"/>
    <property type="match status" value="2"/>
</dbReference>
<name>A0A4R9KAB6_9LEPT</name>
<comment type="caution">
    <text evidence="2">The sequence shown here is derived from an EMBL/GenBank/DDBJ whole genome shotgun (WGS) entry which is preliminary data.</text>
</comment>
<dbReference type="AlphaFoldDB" id="A0A4R9KAB6"/>
<gene>
    <name evidence="2" type="ORF">EHQ64_06850</name>
</gene>
<dbReference type="RefSeq" id="WP_135648735.1">
    <property type="nucleotide sequence ID" value="NZ_RQGF01000012.1"/>
</dbReference>
<dbReference type="PANTHER" id="PTHR35870">
    <property type="entry name" value="PROTEIN, PUTATIVE (AFU_ORTHOLOGUE AFUA_5G03330)-RELATED"/>
    <property type="match status" value="1"/>
</dbReference>
<reference evidence="2" key="1">
    <citation type="journal article" date="2019" name="PLoS Negl. Trop. Dis.">
        <title>Revisiting the worldwide diversity of Leptospira species in the environment.</title>
        <authorList>
            <person name="Vincent A.T."/>
            <person name="Schiettekatte O."/>
            <person name="Bourhy P."/>
            <person name="Veyrier F.J."/>
            <person name="Picardeau M."/>
        </authorList>
    </citation>
    <scope>NUCLEOTIDE SEQUENCE [LARGE SCALE GENOMIC DNA]</scope>
    <source>
        <strain evidence="2">201702455</strain>
    </source>
</reference>
<sequence length="348" mass="39010">MNEEQFIEQALEHLDSFGPDLKNGLSNHAPMVCEALYSLGKAEAIPGWLEKYGNQFIPKKKSKNKIDTTDWKNFLGEPETYPEWEIFFSNEIETGYWKQVLAEWVVKLAPGICADATHGVIRTGHAVRNLVRKETKLRKKELASGLAVWASNYLELPTSFDALLGLNPEDAIQKVEFAPNGSKNSNGTIVTTLQNLAQFETFAPTIGYLDVSNKPEDIISDLAETFSKVALNNVEDTLSAIVFVHSVTSVSALRSILPFLNEPRQKSLLRYSWQSSAALFASYGKRIDLNVPERFEKETKEEMIEEAIKHGDEHVIKFTEACLKEYGSKSSSAFIAAIQLVRKHLDPI</sequence>
<dbReference type="GO" id="GO:0016491">
    <property type="term" value="F:oxidoreductase activity"/>
    <property type="evidence" value="ECO:0007669"/>
    <property type="project" value="UniProtKB-KW"/>
</dbReference>
<dbReference type="EMBL" id="RQGF01000012">
    <property type="protein sequence ID" value="TGL63658.1"/>
    <property type="molecule type" value="Genomic_DNA"/>
</dbReference>
<organism evidence="2 3">
    <name type="scientific">Leptospira sarikeiensis</name>
    <dbReference type="NCBI Taxonomy" id="2484943"/>
    <lineage>
        <taxon>Bacteria</taxon>
        <taxon>Pseudomonadati</taxon>
        <taxon>Spirochaetota</taxon>
        <taxon>Spirochaetia</taxon>
        <taxon>Leptospirales</taxon>
        <taxon>Leptospiraceae</taxon>
        <taxon>Leptospira</taxon>
    </lineage>
</organism>
<evidence type="ECO:0000256" key="1">
    <source>
        <dbReference type="ARBA" id="ARBA00023002"/>
    </source>
</evidence>
<evidence type="ECO:0000313" key="2">
    <source>
        <dbReference type="EMBL" id="TGL63658.1"/>
    </source>
</evidence>
<dbReference type="OrthoDB" id="6457937at2"/>
<proteinExistence type="predicted"/>
<keyword evidence="3" id="KW-1185">Reference proteome</keyword>
<dbReference type="InterPro" id="IPR025337">
    <property type="entry name" value="Questin_oxidase-like"/>
</dbReference>
<protein>
    <submittedName>
        <fullName evidence="2">Questin oxidase family protein</fullName>
    </submittedName>
</protein>
<keyword evidence="1" id="KW-0560">Oxidoreductase</keyword>
<evidence type="ECO:0000313" key="3">
    <source>
        <dbReference type="Proteomes" id="UP000297762"/>
    </source>
</evidence>
<accession>A0A4R9KAB6</accession>
<dbReference type="PANTHER" id="PTHR35870:SF1">
    <property type="entry name" value="PROTEIN, PUTATIVE (AFU_ORTHOLOGUE AFUA_5G03330)-RELATED"/>
    <property type="match status" value="1"/>
</dbReference>
<dbReference type="Proteomes" id="UP000297762">
    <property type="component" value="Unassembled WGS sequence"/>
</dbReference>